<dbReference type="InterPro" id="IPR043128">
    <property type="entry name" value="Rev_trsase/Diguanyl_cyclase"/>
</dbReference>
<evidence type="ECO:0000259" key="2">
    <source>
        <dbReference type="PROSITE" id="PS50883"/>
    </source>
</evidence>
<dbReference type="PROSITE" id="PS50887">
    <property type="entry name" value="GGDEF"/>
    <property type="match status" value="1"/>
</dbReference>
<organism evidence="4 5">
    <name type="scientific">Acetobacter garciniae</name>
    <dbReference type="NCBI Taxonomy" id="2817435"/>
    <lineage>
        <taxon>Bacteria</taxon>
        <taxon>Pseudomonadati</taxon>
        <taxon>Pseudomonadota</taxon>
        <taxon>Alphaproteobacteria</taxon>
        <taxon>Acetobacterales</taxon>
        <taxon>Acetobacteraceae</taxon>
        <taxon>Acetobacter</taxon>
    </lineage>
</organism>
<accession>A0A939HP81</accession>
<keyword evidence="5" id="KW-1185">Reference proteome</keyword>
<evidence type="ECO:0000313" key="4">
    <source>
        <dbReference type="EMBL" id="MBO1326031.1"/>
    </source>
</evidence>
<dbReference type="CDD" id="cd01948">
    <property type="entry name" value="EAL"/>
    <property type="match status" value="1"/>
</dbReference>
<gene>
    <name evidence="4" type="ORF">J2D77_12805</name>
</gene>
<dbReference type="RefSeq" id="WP_207846722.1">
    <property type="nucleotide sequence ID" value="NZ_JAFVMH010000007.1"/>
</dbReference>
<dbReference type="PROSITE" id="PS50883">
    <property type="entry name" value="EAL"/>
    <property type="match status" value="1"/>
</dbReference>
<protein>
    <submittedName>
        <fullName evidence="4">EAL domain-containing protein</fullName>
    </submittedName>
</protein>
<dbReference type="SUPFAM" id="SSF141868">
    <property type="entry name" value="EAL domain-like"/>
    <property type="match status" value="1"/>
</dbReference>
<dbReference type="PANTHER" id="PTHR44757:SF2">
    <property type="entry name" value="BIOFILM ARCHITECTURE MAINTENANCE PROTEIN MBAA"/>
    <property type="match status" value="1"/>
</dbReference>
<dbReference type="EMBL" id="JAFVMH010000007">
    <property type="protein sequence ID" value="MBO1326031.1"/>
    <property type="molecule type" value="Genomic_DNA"/>
</dbReference>
<feature type="region of interest" description="Disordered" evidence="1">
    <location>
        <begin position="1"/>
        <end position="23"/>
    </location>
</feature>
<comment type="caution">
    <text evidence="4">The sequence shown here is derived from an EMBL/GenBank/DDBJ whole genome shotgun (WGS) entry which is preliminary data.</text>
</comment>
<dbReference type="InterPro" id="IPR000160">
    <property type="entry name" value="GGDEF_dom"/>
</dbReference>
<dbReference type="InterPro" id="IPR029787">
    <property type="entry name" value="Nucleotide_cyclase"/>
</dbReference>
<dbReference type="Gene3D" id="3.30.70.270">
    <property type="match status" value="1"/>
</dbReference>
<dbReference type="InterPro" id="IPR035919">
    <property type="entry name" value="EAL_sf"/>
</dbReference>
<dbReference type="PANTHER" id="PTHR44757">
    <property type="entry name" value="DIGUANYLATE CYCLASE DGCP"/>
    <property type="match status" value="1"/>
</dbReference>
<dbReference type="NCBIfam" id="TIGR00254">
    <property type="entry name" value="GGDEF"/>
    <property type="match status" value="1"/>
</dbReference>
<dbReference type="SMART" id="SM00052">
    <property type="entry name" value="EAL"/>
    <property type="match status" value="1"/>
</dbReference>
<dbReference type="CDD" id="cd01949">
    <property type="entry name" value="GGDEF"/>
    <property type="match status" value="1"/>
</dbReference>
<dbReference type="SUPFAM" id="SSF55073">
    <property type="entry name" value="Nucleotide cyclase"/>
    <property type="match status" value="1"/>
</dbReference>
<dbReference type="Pfam" id="PF00990">
    <property type="entry name" value="GGDEF"/>
    <property type="match status" value="1"/>
</dbReference>
<reference evidence="4" key="1">
    <citation type="submission" date="2021-03" db="EMBL/GenBank/DDBJ databases">
        <title>The complete genome sequence of Acetobacter sp. TBRC 12339.</title>
        <authorList>
            <person name="Charoenyingcharoen P."/>
            <person name="Yukphan P."/>
        </authorList>
    </citation>
    <scope>NUCLEOTIDE SEQUENCE</scope>
    <source>
        <strain evidence="4">TBRC 12339</strain>
    </source>
</reference>
<dbReference type="AlphaFoldDB" id="A0A939HP81"/>
<name>A0A939HP81_9PROT</name>
<evidence type="ECO:0000313" key="5">
    <source>
        <dbReference type="Proteomes" id="UP000664073"/>
    </source>
</evidence>
<dbReference type="Gene3D" id="3.30.450.20">
    <property type="entry name" value="PAS domain"/>
    <property type="match status" value="1"/>
</dbReference>
<dbReference type="InterPro" id="IPR052155">
    <property type="entry name" value="Biofilm_reg_signaling"/>
</dbReference>
<dbReference type="SMART" id="SM00267">
    <property type="entry name" value="GGDEF"/>
    <property type="match status" value="1"/>
</dbReference>
<feature type="domain" description="EAL" evidence="2">
    <location>
        <begin position="329"/>
        <end position="580"/>
    </location>
</feature>
<evidence type="ECO:0000256" key="1">
    <source>
        <dbReference type="SAM" id="MobiDB-lite"/>
    </source>
</evidence>
<feature type="domain" description="GGDEF" evidence="3">
    <location>
        <begin position="186"/>
        <end position="320"/>
    </location>
</feature>
<dbReference type="Proteomes" id="UP000664073">
    <property type="component" value="Unassembled WGS sequence"/>
</dbReference>
<sequence>MTPHDASGHHPGGPVPPSTDALNGATLEPAQFLRMLDQIPVAVMMLDAATLRISYINETSKKTLEQIRDLLPVPVESLIGANVDIFHKNPAHQRALLADPRNLPHRARIRLGDEILDLMISSITGTEGDYIGPMLTWSLVTAQVEAEERIVQLACFDTLTGLKNRSAFFDDLSTTLDQTRLAESPQVHALLFVDLDGFKFVNDTYGHATGDLMLKTVADVLRDICDVHGASLGRIGGDEFAVLVPSTSVETIDALTTKVIATLERPFTLPQGLQHQIGASIGVAYSPEHGVDPTLLLSRADMALYAAKNAGKGTARVFTPEMETRMQMRASLEGMLREAFAQRRDLFVFYQPIIDLKTGNVVSREALLRWYNPVQGWISPADFIPVAEETGLIYELDEFVLATACAEAATWEDEVTVAVNVSAASLGLNRLPTAIGRALAEGGLPAARLNVEVTETALMQGGAEALRDLEAIRAMGVAICLDDFGTGFSSLAHLRSFPFDKIKIDGSFVRDGDKRADCDAIVSALAQLGLTLGVDTVAEGVETAQQYQRIKAEGCTQAQGFLFGRPLPGDTDVTRVGELVAAHKSGAGQASP</sequence>
<dbReference type="InterPro" id="IPR001633">
    <property type="entry name" value="EAL_dom"/>
</dbReference>
<evidence type="ECO:0000259" key="3">
    <source>
        <dbReference type="PROSITE" id="PS50887"/>
    </source>
</evidence>
<dbReference type="Gene3D" id="3.20.20.450">
    <property type="entry name" value="EAL domain"/>
    <property type="match status" value="1"/>
</dbReference>
<proteinExistence type="predicted"/>
<dbReference type="Pfam" id="PF00563">
    <property type="entry name" value="EAL"/>
    <property type="match status" value="1"/>
</dbReference>